<dbReference type="Pfam" id="PF00420">
    <property type="entry name" value="Oxidored_q2"/>
    <property type="match status" value="1"/>
</dbReference>
<proteinExistence type="inferred from homology"/>
<dbReference type="NCBIfam" id="NF004323">
    <property type="entry name" value="PRK05715.1-5"/>
    <property type="match status" value="1"/>
</dbReference>
<dbReference type="GO" id="GO:0030964">
    <property type="term" value="C:NADH dehydrogenase complex"/>
    <property type="evidence" value="ECO:0007669"/>
    <property type="project" value="TreeGrafter"/>
</dbReference>
<evidence type="ECO:0000256" key="2">
    <source>
        <dbReference type="ARBA" id="ARBA00010519"/>
    </source>
</evidence>
<evidence type="ECO:0000313" key="8">
    <source>
        <dbReference type="EMBL" id="KCZ72537.1"/>
    </source>
</evidence>
<dbReference type="NCBIfam" id="NF004320">
    <property type="entry name" value="PRK05715.1-2"/>
    <property type="match status" value="1"/>
</dbReference>
<dbReference type="AlphaFoldDB" id="A0A062V5E4"/>
<dbReference type="Gene3D" id="1.10.287.3510">
    <property type="match status" value="1"/>
</dbReference>
<organism evidence="8 9">
    <name type="scientific">Candidatus Methanoperedens nitratireducens</name>
    <dbReference type="NCBI Taxonomy" id="1392998"/>
    <lineage>
        <taxon>Archaea</taxon>
        <taxon>Methanobacteriati</taxon>
        <taxon>Methanobacteriota</taxon>
        <taxon>Stenosarchaea group</taxon>
        <taxon>Methanomicrobia</taxon>
        <taxon>Methanosarcinales</taxon>
        <taxon>ANME-2 cluster</taxon>
        <taxon>Candidatus Methanoperedentaceae</taxon>
        <taxon>Candidatus Methanoperedens</taxon>
    </lineage>
</organism>
<dbReference type="FunFam" id="1.10.287.3510:FF:000001">
    <property type="entry name" value="NADH-quinone oxidoreductase subunit K"/>
    <property type="match status" value="1"/>
</dbReference>
<reference evidence="8 9" key="1">
    <citation type="journal article" date="2013" name="Nature">
        <title>Anaerobic oxidation of methane coupled to nitrate reduction in a novel archaeal lineage.</title>
        <authorList>
            <person name="Haroon M.F."/>
            <person name="Hu S."/>
            <person name="Shi Y."/>
            <person name="Imelfort M."/>
            <person name="Keller J."/>
            <person name="Hugenholtz P."/>
            <person name="Yuan Z."/>
            <person name="Tyson G.W."/>
        </authorList>
    </citation>
    <scope>NUCLEOTIDE SEQUENCE [LARGE SCALE GENOMIC DNA]</scope>
    <source>
        <strain evidence="8 9">ANME-2d</strain>
    </source>
</reference>
<dbReference type="InterPro" id="IPR053568">
    <property type="entry name" value="F420H2_dehydrogenase_subunit"/>
</dbReference>
<keyword evidence="9" id="KW-1185">Reference proteome</keyword>
<keyword evidence="6 7" id="KW-0472">Membrane</keyword>
<dbReference type="PANTHER" id="PTHR11434">
    <property type="entry name" value="NADH-UBIQUINONE OXIDOREDUCTASE SUBUNIT ND4L"/>
    <property type="match status" value="1"/>
</dbReference>
<protein>
    <submittedName>
        <fullName evidence="8">NADH:ubiquinone oxidoreductase subunit 11 or 4L (Chain K)</fullName>
        <ecNumber evidence="8">1.6.5.3</ecNumber>
    </submittedName>
</protein>
<gene>
    <name evidence="8" type="ORF">ANME2D_00966</name>
</gene>
<evidence type="ECO:0000256" key="3">
    <source>
        <dbReference type="ARBA" id="ARBA00022448"/>
    </source>
</evidence>
<dbReference type="GO" id="GO:0042773">
    <property type="term" value="P:ATP synthesis coupled electron transport"/>
    <property type="evidence" value="ECO:0007669"/>
    <property type="project" value="InterPro"/>
</dbReference>
<evidence type="ECO:0000256" key="4">
    <source>
        <dbReference type="ARBA" id="ARBA00022692"/>
    </source>
</evidence>
<evidence type="ECO:0000256" key="1">
    <source>
        <dbReference type="ARBA" id="ARBA00004141"/>
    </source>
</evidence>
<evidence type="ECO:0000256" key="7">
    <source>
        <dbReference type="SAM" id="Phobius"/>
    </source>
</evidence>
<dbReference type="PANTHER" id="PTHR11434:SF16">
    <property type="entry name" value="NADH-UBIQUINONE OXIDOREDUCTASE CHAIN 4L"/>
    <property type="match status" value="1"/>
</dbReference>
<feature type="transmembrane region" description="Helical" evidence="7">
    <location>
        <begin position="6"/>
        <end position="24"/>
    </location>
</feature>
<keyword evidence="4 7" id="KW-0812">Transmembrane</keyword>
<keyword evidence="3" id="KW-0813">Transport</keyword>
<dbReference type="EMBL" id="JMIY01000002">
    <property type="protein sequence ID" value="KCZ72537.1"/>
    <property type="molecule type" value="Genomic_DNA"/>
</dbReference>
<dbReference type="RefSeq" id="WP_048089440.1">
    <property type="nucleotide sequence ID" value="NZ_JMIY01000002.1"/>
</dbReference>
<evidence type="ECO:0000313" key="9">
    <source>
        <dbReference type="Proteomes" id="UP000027153"/>
    </source>
</evidence>
<keyword evidence="8" id="KW-0560">Oxidoreductase</keyword>
<dbReference type="EC" id="1.6.5.3" evidence="8"/>
<dbReference type="GO" id="GO:0016651">
    <property type="term" value="F:oxidoreductase activity, acting on NAD(P)H"/>
    <property type="evidence" value="ECO:0007669"/>
    <property type="project" value="InterPro"/>
</dbReference>
<keyword evidence="8" id="KW-0830">Ubiquinone</keyword>
<evidence type="ECO:0000256" key="5">
    <source>
        <dbReference type="ARBA" id="ARBA00022989"/>
    </source>
</evidence>
<comment type="subcellular location">
    <subcellularLocation>
        <location evidence="1">Membrane</location>
        <topology evidence="1">Multi-pass membrane protein</topology>
    </subcellularLocation>
</comment>
<dbReference type="InterPro" id="IPR001133">
    <property type="entry name" value="NADH_UbQ_OxRdtase_chain4L/K"/>
</dbReference>
<dbReference type="NCBIfam" id="NF040614">
    <property type="entry name" value="F420_dehyd_FpoK"/>
    <property type="match status" value="1"/>
</dbReference>
<name>A0A062V5E4_9EURY</name>
<evidence type="ECO:0000256" key="6">
    <source>
        <dbReference type="ARBA" id="ARBA00023136"/>
    </source>
</evidence>
<dbReference type="InterPro" id="IPR039428">
    <property type="entry name" value="NUOK/Mnh_C1-like"/>
</dbReference>
<feature type="transmembrane region" description="Helical" evidence="7">
    <location>
        <begin position="61"/>
        <end position="84"/>
    </location>
</feature>
<feature type="transmembrane region" description="Helical" evidence="7">
    <location>
        <begin position="31"/>
        <end position="49"/>
    </location>
</feature>
<dbReference type="Proteomes" id="UP000027153">
    <property type="component" value="Unassembled WGS sequence"/>
</dbReference>
<accession>A0A062V5E4</accession>
<keyword evidence="5 7" id="KW-1133">Transmembrane helix</keyword>
<dbReference type="HAMAP" id="MF_01456">
    <property type="entry name" value="NDH1_NuoK"/>
    <property type="match status" value="1"/>
</dbReference>
<comment type="similarity">
    <text evidence="2">Belongs to the complex I subunit 4L family.</text>
</comment>
<comment type="caution">
    <text evidence="8">The sequence shown here is derived from an EMBL/GenBank/DDBJ whole genome shotgun (WGS) entry which is preliminary data.</text>
</comment>
<dbReference type="PATRIC" id="fig|1392998.3.peg.1132"/>
<sequence>MADLYSYLLVAIIIFTIGSYGIITQRSGIKILMCIELLLNAANINLVAFSSFNGSATGQVFALFSIAIAAAEAAIGFAILIALFRIRDTINLDNINILRW</sequence>